<dbReference type="InterPro" id="IPR006059">
    <property type="entry name" value="SBP"/>
</dbReference>
<dbReference type="Gene3D" id="3.40.190.10">
    <property type="entry name" value="Periplasmic binding protein-like II"/>
    <property type="match status" value="1"/>
</dbReference>
<feature type="signal peptide" evidence="3">
    <location>
        <begin position="1"/>
        <end position="18"/>
    </location>
</feature>
<dbReference type="PANTHER" id="PTHR43649">
    <property type="entry name" value="ARABINOSE-BINDING PROTEIN-RELATED"/>
    <property type="match status" value="1"/>
</dbReference>
<dbReference type="EMBL" id="LGGW01000068">
    <property type="protein sequence ID" value="KUK89764.1"/>
    <property type="molecule type" value="Genomic_DNA"/>
</dbReference>
<dbReference type="InterPro" id="IPR050490">
    <property type="entry name" value="Bact_solute-bd_prot1"/>
</dbReference>
<dbReference type="AlphaFoldDB" id="A0A101I796"/>
<organism evidence="4 5">
    <name type="scientific">Mesotoga infera</name>
    <dbReference type="NCBI Taxonomy" id="1236046"/>
    <lineage>
        <taxon>Bacteria</taxon>
        <taxon>Thermotogati</taxon>
        <taxon>Thermotogota</taxon>
        <taxon>Thermotogae</taxon>
        <taxon>Kosmotogales</taxon>
        <taxon>Kosmotogaceae</taxon>
        <taxon>Mesotoga</taxon>
    </lineage>
</organism>
<evidence type="ECO:0000256" key="1">
    <source>
        <dbReference type="ARBA" id="ARBA00008520"/>
    </source>
</evidence>
<dbReference type="SUPFAM" id="SSF53850">
    <property type="entry name" value="Periplasmic binding protein-like II"/>
    <property type="match status" value="1"/>
</dbReference>
<keyword evidence="4" id="KW-0762">Sugar transport</keyword>
<keyword evidence="3" id="KW-0732">Signal</keyword>
<comment type="similarity">
    <text evidence="1">Belongs to the bacterial solute-binding protein 1 family.</text>
</comment>
<keyword evidence="2" id="KW-0813">Transport</keyword>
<dbReference type="Pfam" id="PF01547">
    <property type="entry name" value="SBP_bac_1"/>
    <property type="match status" value="1"/>
</dbReference>
<evidence type="ECO:0000313" key="4">
    <source>
        <dbReference type="EMBL" id="KUK89764.1"/>
    </source>
</evidence>
<sequence length="387" mass="42942">MKKLLVAVLILVSAVLFAGTVSVIGPWSGVEMDAFIPVLEAFKAETGIDYTYQTYRAEDLANVLPAQFSAKKSPADVIFMWSSFITSNTKSIVELTDVIDTDAYIPGALDNVTTADGKVYGIAYTAKVKPGFWYRKSFFEAHGLTAPRTWDEFVTLLEEIQATPGIKNAIASGNGVGWPLSDVTEHFLIAFGGPELQKDLIEGNTSWNSYAVRNAIGKLVYLIEKGYFSEPTEWTTILEQWWNGEYGLYFMGQWITGMVADPDDLAVFSLPGSRGMVFSIDYAFVPEFATNKTEALELVKFLSGEKGQSIQVSQGGHIATVEVDMSNYPPVDKEIAKLTEGVETLNDLDDSIGGLWQTAFWDQLKLLWVRPERLDEVLMDLEQKMPK</sequence>
<evidence type="ECO:0000313" key="5">
    <source>
        <dbReference type="Proteomes" id="UP000055014"/>
    </source>
</evidence>
<proteinExistence type="inferred from homology"/>
<name>A0A101I796_9BACT</name>
<evidence type="ECO:0000256" key="3">
    <source>
        <dbReference type="SAM" id="SignalP"/>
    </source>
</evidence>
<gene>
    <name evidence="4" type="ORF">XE02_0865</name>
</gene>
<dbReference type="PANTHER" id="PTHR43649:SF29">
    <property type="entry name" value="OSMOPROTECTIVE COMPOUNDS-BINDING PROTEIN GGTB"/>
    <property type="match status" value="1"/>
</dbReference>
<feature type="chain" id="PRO_5007097133" evidence="3">
    <location>
        <begin position="19"/>
        <end position="387"/>
    </location>
</feature>
<dbReference type="PATRIC" id="fig|1236046.5.peg.486"/>
<dbReference type="Proteomes" id="UP000055014">
    <property type="component" value="Unassembled WGS sequence"/>
</dbReference>
<protein>
    <submittedName>
        <fullName evidence="4">ABC-type sugar transport system, periplasmic component</fullName>
    </submittedName>
</protein>
<reference evidence="5" key="1">
    <citation type="journal article" date="2015" name="MBio">
        <title>Genome-Resolved Metagenomic Analysis Reveals Roles for Candidate Phyla and Other Microbial Community Members in Biogeochemical Transformations in Oil Reservoirs.</title>
        <authorList>
            <person name="Hu P."/>
            <person name="Tom L."/>
            <person name="Singh A."/>
            <person name="Thomas B.C."/>
            <person name="Baker B.J."/>
            <person name="Piceno Y.M."/>
            <person name="Andersen G.L."/>
            <person name="Banfield J.F."/>
        </authorList>
    </citation>
    <scope>NUCLEOTIDE SEQUENCE [LARGE SCALE GENOMIC DNA]</scope>
</reference>
<comment type="caution">
    <text evidence="4">The sequence shown here is derived from an EMBL/GenBank/DDBJ whole genome shotgun (WGS) entry which is preliminary data.</text>
</comment>
<evidence type="ECO:0000256" key="2">
    <source>
        <dbReference type="ARBA" id="ARBA00022448"/>
    </source>
</evidence>
<accession>A0A101I796</accession>